<accession>A0ABV7CS70</accession>
<dbReference type="Proteomes" id="UP001595279">
    <property type="component" value="Unassembled WGS sequence"/>
</dbReference>
<name>A0ABV7CS70_9BACI</name>
<protein>
    <submittedName>
        <fullName evidence="1">Uncharacterized protein</fullName>
    </submittedName>
</protein>
<proteinExistence type="predicted"/>
<evidence type="ECO:0000313" key="2">
    <source>
        <dbReference type="Proteomes" id="UP001595279"/>
    </source>
</evidence>
<comment type="caution">
    <text evidence="1">The sequence shown here is derived from an EMBL/GenBank/DDBJ whole genome shotgun (WGS) entry which is preliminary data.</text>
</comment>
<sequence length="96" mass="9758">MGVLLFGGRGELIGRRAGISAGAQVYRQEARGIGGSAGLSAGGAGNPRERSLIGRRSAKSAEALAYRQEERVIGGSAGISAGGARNRLSPYNCVKV</sequence>
<dbReference type="RefSeq" id="WP_390268361.1">
    <property type="nucleotide sequence ID" value="NZ_JBHRSA010000007.1"/>
</dbReference>
<dbReference type="EMBL" id="JBHRSA010000007">
    <property type="protein sequence ID" value="MFC3039266.1"/>
    <property type="molecule type" value="Genomic_DNA"/>
</dbReference>
<evidence type="ECO:0000313" key="1">
    <source>
        <dbReference type="EMBL" id="MFC3039266.1"/>
    </source>
</evidence>
<keyword evidence="2" id="KW-1185">Reference proteome</keyword>
<organism evidence="1 2">
    <name type="scientific">Virgibacillus xinjiangensis</name>
    <dbReference type="NCBI Taxonomy" id="393090"/>
    <lineage>
        <taxon>Bacteria</taxon>
        <taxon>Bacillati</taxon>
        <taxon>Bacillota</taxon>
        <taxon>Bacilli</taxon>
        <taxon>Bacillales</taxon>
        <taxon>Bacillaceae</taxon>
        <taxon>Virgibacillus</taxon>
    </lineage>
</organism>
<gene>
    <name evidence="1" type="ORF">ACFOGI_03260</name>
</gene>
<reference evidence="2" key="1">
    <citation type="journal article" date="2019" name="Int. J. Syst. Evol. Microbiol.">
        <title>The Global Catalogue of Microorganisms (GCM) 10K type strain sequencing project: providing services to taxonomists for standard genome sequencing and annotation.</title>
        <authorList>
            <consortium name="The Broad Institute Genomics Platform"/>
            <consortium name="The Broad Institute Genome Sequencing Center for Infectious Disease"/>
            <person name="Wu L."/>
            <person name="Ma J."/>
        </authorList>
    </citation>
    <scope>NUCLEOTIDE SEQUENCE [LARGE SCALE GENOMIC DNA]</scope>
    <source>
        <strain evidence="2">KCTC 13128</strain>
    </source>
</reference>